<dbReference type="Proteomes" id="UP001057402">
    <property type="component" value="Chromosome 3"/>
</dbReference>
<evidence type="ECO:0000313" key="2">
    <source>
        <dbReference type="Proteomes" id="UP001057402"/>
    </source>
</evidence>
<evidence type="ECO:0000313" key="1">
    <source>
        <dbReference type="EMBL" id="KAI4382139.1"/>
    </source>
</evidence>
<organism evidence="1 2">
    <name type="scientific">Melastoma candidum</name>
    <dbReference type="NCBI Taxonomy" id="119954"/>
    <lineage>
        <taxon>Eukaryota</taxon>
        <taxon>Viridiplantae</taxon>
        <taxon>Streptophyta</taxon>
        <taxon>Embryophyta</taxon>
        <taxon>Tracheophyta</taxon>
        <taxon>Spermatophyta</taxon>
        <taxon>Magnoliopsida</taxon>
        <taxon>eudicotyledons</taxon>
        <taxon>Gunneridae</taxon>
        <taxon>Pentapetalae</taxon>
        <taxon>rosids</taxon>
        <taxon>malvids</taxon>
        <taxon>Myrtales</taxon>
        <taxon>Melastomataceae</taxon>
        <taxon>Melastomatoideae</taxon>
        <taxon>Melastomateae</taxon>
        <taxon>Melastoma</taxon>
    </lineage>
</organism>
<proteinExistence type="predicted"/>
<sequence>MAEEGVVLISAWTSPFGARVKIALHEKGVEYDYVEEDLLSENKSPLLLKTNPVHRKIPVLIHGGRPVCESSIIVQYIDETWSGDGSKLQLLPCDSHDRARARFWVNYIDQKIYSTGRLVWGVAPSAEAKETAKKELLLCFKELEKELGTKEYFGGKSFGFVDVCLIPFYSRFYALEKGGGLIVSEECPGLEAWANRCLQRQSVSESLPDQRKVYNFILEANKKLQANAQAR</sequence>
<name>A0ACB9RTB1_9MYRT</name>
<gene>
    <name evidence="1" type="ORF">MLD38_008138</name>
</gene>
<dbReference type="EMBL" id="CM042882">
    <property type="protein sequence ID" value="KAI4382139.1"/>
    <property type="molecule type" value="Genomic_DNA"/>
</dbReference>
<protein>
    <submittedName>
        <fullName evidence="1">Uncharacterized protein</fullName>
    </submittedName>
</protein>
<comment type="caution">
    <text evidence="1">The sequence shown here is derived from an EMBL/GenBank/DDBJ whole genome shotgun (WGS) entry which is preliminary data.</text>
</comment>
<keyword evidence="2" id="KW-1185">Reference proteome</keyword>
<reference evidence="2" key="1">
    <citation type="journal article" date="2023" name="Front. Plant Sci.">
        <title>Chromosomal-level genome assembly of Melastoma candidum provides insights into trichome evolution.</title>
        <authorList>
            <person name="Zhong Y."/>
            <person name="Wu W."/>
            <person name="Sun C."/>
            <person name="Zou P."/>
            <person name="Liu Y."/>
            <person name="Dai S."/>
            <person name="Zhou R."/>
        </authorList>
    </citation>
    <scope>NUCLEOTIDE SEQUENCE [LARGE SCALE GENOMIC DNA]</scope>
</reference>
<accession>A0ACB9RTB1</accession>